<comment type="caution">
    <text evidence="6">The sequence shown here is derived from an EMBL/GenBank/DDBJ whole genome shotgun (WGS) entry which is preliminary data.</text>
</comment>
<keyword evidence="4" id="KW-1133">Transmembrane helix</keyword>
<dbReference type="Gene3D" id="2.60.40.420">
    <property type="entry name" value="Cupredoxins - blue copper proteins"/>
    <property type="match status" value="1"/>
</dbReference>
<name>A0A1F7IYE2_9BACT</name>
<evidence type="ECO:0000259" key="5">
    <source>
        <dbReference type="Pfam" id="PF00127"/>
    </source>
</evidence>
<accession>A0A1F7IYE2</accession>
<dbReference type="PANTHER" id="PTHR38439:SF3">
    <property type="entry name" value="COPPER-RESISTANT CUPROPROTEIN COPI"/>
    <property type="match status" value="1"/>
</dbReference>
<keyword evidence="4" id="KW-0812">Transmembrane</keyword>
<evidence type="ECO:0000313" key="7">
    <source>
        <dbReference type="Proteomes" id="UP000177141"/>
    </source>
</evidence>
<gene>
    <name evidence="6" type="ORF">A3A93_01710</name>
</gene>
<evidence type="ECO:0000256" key="4">
    <source>
        <dbReference type="SAM" id="Phobius"/>
    </source>
</evidence>
<proteinExistence type="predicted"/>
<dbReference type="PROSITE" id="PS00079">
    <property type="entry name" value="MULTICOPPER_OXIDASE1"/>
    <property type="match status" value="1"/>
</dbReference>
<evidence type="ECO:0000256" key="1">
    <source>
        <dbReference type="ARBA" id="ARBA00022723"/>
    </source>
</evidence>
<dbReference type="EMBL" id="MGAL01000017">
    <property type="protein sequence ID" value="OGK48335.1"/>
    <property type="molecule type" value="Genomic_DNA"/>
</dbReference>
<dbReference type="PANTHER" id="PTHR38439">
    <property type="entry name" value="AURACYANIN-B"/>
    <property type="match status" value="1"/>
</dbReference>
<organism evidence="6 7">
    <name type="scientific">Candidatus Roizmanbacteria bacterium RIFCSPLOWO2_01_FULL_38_12</name>
    <dbReference type="NCBI Taxonomy" id="1802061"/>
    <lineage>
        <taxon>Bacteria</taxon>
        <taxon>Candidatus Roizmaniibacteriota</taxon>
    </lineage>
</organism>
<dbReference type="InterPro" id="IPR050845">
    <property type="entry name" value="Cu-binding_ET"/>
</dbReference>
<dbReference type="InterPro" id="IPR033138">
    <property type="entry name" value="Cu_oxidase_CS"/>
</dbReference>
<dbReference type="GO" id="GO:0009055">
    <property type="term" value="F:electron transfer activity"/>
    <property type="evidence" value="ECO:0007669"/>
    <property type="project" value="InterPro"/>
</dbReference>
<evidence type="ECO:0000313" key="6">
    <source>
        <dbReference type="EMBL" id="OGK48335.1"/>
    </source>
</evidence>
<feature type="domain" description="Blue (type 1) copper" evidence="5">
    <location>
        <begin position="114"/>
        <end position="198"/>
    </location>
</feature>
<dbReference type="STRING" id="1802061.A3A93_01710"/>
<dbReference type="GO" id="GO:0005507">
    <property type="term" value="F:copper ion binding"/>
    <property type="evidence" value="ECO:0007669"/>
    <property type="project" value="InterPro"/>
</dbReference>
<evidence type="ECO:0000256" key="2">
    <source>
        <dbReference type="ARBA" id="ARBA00023008"/>
    </source>
</evidence>
<keyword evidence="4" id="KW-0472">Membrane</keyword>
<dbReference type="Pfam" id="PF00127">
    <property type="entry name" value="Copper-bind"/>
    <property type="match status" value="1"/>
</dbReference>
<sequence>MISATKAPRKNSPLIFLHFTYKFYCILKKLIIFYKSMNKYLMIGIIVLVIVAVGAYLYMNNQTPSAGITDEATNDAMVKKESNETAVEEKSENEAMEKTEDTAITDESTKEFTLNASSFKYDVTEIRVKKGDTVKIILNNTGGIHDWVIDEFDARTKQINDGETDTVTFVASETGEFEYYCSIGNHRAMGMVGTLIVEE</sequence>
<feature type="compositionally biased region" description="Basic and acidic residues" evidence="3">
    <location>
        <begin position="81"/>
        <end position="101"/>
    </location>
</feature>
<dbReference type="InterPro" id="IPR000923">
    <property type="entry name" value="BlueCu_1"/>
</dbReference>
<protein>
    <recommendedName>
        <fullName evidence="5">Blue (type 1) copper domain-containing protein</fullName>
    </recommendedName>
</protein>
<dbReference type="Proteomes" id="UP000177141">
    <property type="component" value="Unassembled WGS sequence"/>
</dbReference>
<reference evidence="6 7" key="1">
    <citation type="journal article" date="2016" name="Nat. Commun.">
        <title>Thousands of microbial genomes shed light on interconnected biogeochemical processes in an aquifer system.</title>
        <authorList>
            <person name="Anantharaman K."/>
            <person name="Brown C.T."/>
            <person name="Hug L.A."/>
            <person name="Sharon I."/>
            <person name="Castelle C.J."/>
            <person name="Probst A.J."/>
            <person name="Thomas B.C."/>
            <person name="Singh A."/>
            <person name="Wilkins M.J."/>
            <person name="Karaoz U."/>
            <person name="Brodie E.L."/>
            <person name="Williams K.H."/>
            <person name="Hubbard S.S."/>
            <person name="Banfield J.F."/>
        </authorList>
    </citation>
    <scope>NUCLEOTIDE SEQUENCE [LARGE SCALE GENOMIC DNA]</scope>
</reference>
<dbReference type="InterPro" id="IPR008972">
    <property type="entry name" value="Cupredoxin"/>
</dbReference>
<dbReference type="AlphaFoldDB" id="A0A1F7IYE2"/>
<evidence type="ECO:0000256" key="3">
    <source>
        <dbReference type="SAM" id="MobiDB-lite"/>
    </source>
</evidence>
<feature type="region of interest" description="Disordered" evidence="3">
    <location>
        <begin position="81"/>
        <end position="102"/>
    </location>
</feature>
<keyword evidence="1" id="KW-0479">Metal-binding</keyword>
<keyword evidence="2" id="KW-0186">Copper</keyword>
<dbReference type="SUPFAM" id="SSF49503">
    <property type="entry name" value="Cupredoxins"/>
    <property type="match status" value="1"/>
</dbReference>
<feature type="transmembrane region" description="Helical" evidence="4">
    <location>
        <begin position="40"/>
        <end position="59"/>
    </location>
</feature>